<protein>
    <submittedName>
        <fullName evidence="1">Putative LmbE-like protein</fullName>
    </submittedName>
</protein>
<dbReference type="InterPro" id="IPR003737">
    <property type="entry name" value="GlcNAc_PI_deacetylase-related"/>
</dbReference>
<dbReference type="AlphaFoldDB" id="I3CI78"/>
<evidence type="ECO:0000313" key="1">
    <source>
        <dbReference type="EMBL" id="EIJ43321.1"/>
    </source>
</evidence>
<dbReference type="STRING" id="395493.BegalDRAFT_2476"/>
<dbReference type="EMBL" id="JH600070">
    <property type="protein sequence ID" value="EIJ43321.1"/>
    <property type="molecule type" value="Genomic_DNA"/>
</dbReference>
<reference evidence="1 2" key="1">
    <citation type="submission" date="2011-11" db="EMBL/GenBank/DDBJ databases">
        <title>Improved High-Quality Draft sequence of Beggiatoa alba B18lD.</title>
        <authorList>
            <consortium name="US DOE Joint Genome Institute"/>
            <person name="Lucas S."/>
            <person name="Han J."/>
            <person name="Lapidus A."/>
            <person name="Cheng J.-F."/>
            <person name="Goodwin L."/>
            <person name="Pitluck S."/>
            <person name="Peters L."/>
            <person name="Mikhailova N."/>
            <person name="Held B."/>
            <person name="Detter J.C."/>
            <person name="Han C."/>
            <person name="Tapia R."/>
            <person name="Land M."/>
            <person name="Hauser L."/>
            <person name="Kyrpides N."/>
            <person name="Ivanova N."/>
            <person name="Pagani I."/>
            <person name="Samuel K."/>
            <person name="Teske A."/>
            <person name="Mueller J."/>
            <person name="Woyke T."/>
        </authorList>
    </citation>
    <scope>NUCLEOTIDE SEQUENCE [LARGE SCALE GENOMIC DNA]</scope>
    <source>
        <strain evidence="1 2">B18LD</strain>
    </source>
</reference>
<evidence type="ECO:0000313" key="2">
    <source>
        <dbReference type="Proteomes" id="UP000005744"/>
    </source>
</evidence>
<dbReference type="InterPro" id="IPR024078">
    <property type="entry name" value="LmbE-like_dom_sf"/>
</dbReference>
<gene>
    <name evidence="1" type="ORF">BegalDRAFT_2476</name>
</gene>
<dbReference type="eggNOG" id="COG2120">
    <property type="taxonomic scope" value="Bacteria"/>
</dbReference>
<organism evidence="1 2">
    <name type="scientific">Beggiatoa alba B18LD</name>
    <dbReference type="NCBI Taxonomy" id="395493"/>
    <lineage>
        <taxon>Bacteria</taxon>
        <taxon>Pseudomonadati</taxon>
        <taxon>Pseudomonadota</taxon>
        <taxon>Gammaproteobacteria</taxon>
        <taxon>Thiotrichales</taxon>
        <taxon>Thiotrichaceae</taxon>
        <taxon>Beggiatoa</taxon>
    </lineage>
</organism>
<accession>I3CI78</accession>
<dbReference type="HOGENOM" id="CLU_865837_0_0_6"/>
<dbReference type="Proteomes" id="UP000005744">
    <property type="component" value="Unassembled WGS sequence"/>
</dbReference>
<dbReference type="OrthoDB" id="9790023at2"/>
<dbReference type="SUPFAM" id="SSF102588">
    <property type="entry name" value="LmbE-like"/>
    <property type="match status" value="1"/>
</dbReference>
<proteinExistence type="predicted"/>
<dbReference type="GO" id="GO:0016811">
    <property type="term" value="F:hydrolase activity, acting on carbon-nitrogen (but not peptide) bonds, in linear amides"/>
    <property type="evidence" value="ECO:0007669"/>
    <property type="project" value="TreeGrafter"/>
</dbReference>
<dbReference type="PANTHER" id="PTHR12993">
    <property type="entry name" value="N-ACETYLGLUCOSAMINYL-PHOSPHATIDYLINOSITOL DE-N-ACETYLASE-RELATED"/>
    <property type="match status" value="1"/>
</dbReference>
<keyword evidence="2" id="KW-1185">Reference proteome</keyword>
<sequence>MESFFIPYQATQTLPQGTILVLAPHPDDEVFGCGGAIMQHIAQGNTVRVIILTDGSAATTHADEDARRAYIQLRQAESRQAAKHLGYGEPLFWEIPDRHLQVDSQLIEKLRDFITTNQIQQIYAPSPAEIHPDHYACAQLALSLLAQLPITYIMYEIGMPLRPNQLLDITPYLDRKQQATNCFSSQLSIQDYGRHLYGLNVYRSYTLPVTVIAAEAYYVLTHANWRENPFREFGESRQTTIMSQMARQLTEQAQRLTEQTHTLERVYYSTSWRVTYPLRAFKQHWRLLKRLLHKLVA</sequence>
<dbReference type="PANTHER" id="PTHR12993:SF11">
    <property type="entry name" value="N-ACETYLGLUCOSAMINYL-PHOSPHATIDYLINOSITOL DE-N-ACETYLASE"/>
    <property type="match status" value="1"/>
</dbReference>
<dbReference type="RefSeq" id="WP_002690409.1">
    <property type="nucleotide sequence ID" value="NZ_JH600070.1"/>
</dbReference>
<name>I3CI78_9GAMM</name>
<dbReference type="Pfam" id="PF02585">
    <property type="entry name" value="PIG-L"/>
    <property type="match status" value="1"/>
</dbReference>
<dbReference type="Gene3D" id="3.40.50.10320">
    <property type="entry name" value="LmbE-like"/>
    <property type="match status" value="1"/>
</dbReference>